<dbReference type="Proteomes" id="UP001595921">
    <property type="component" value="Unassembled WGS sequence"/>
</dbReference>
<evidence type="ECO:0000313" key="5">
    <source>
        <dbReference type="EMBL" id="MFC4360605.1"/>
    </source>
</evidence>
<dbReference type="InterPro" id="IPR036844">
    <property type="entry name" value="Hint_dom_sf"/>
</dbReference>
<dbReference type="NCBIfam" id="TIGR01443">
    <property type="entry name" value="intein_Cterm"/>
    <property type="match status" value="1"/>
</dbReference>
<dbReference type="SUPFAM" id="SSF51294">
    <property type="entry name" value="Hedgehog/intein (Hint) domain"/>
    <property type="match status" value="1"/>
</dbReference>
<evidence type="ECO:0000259" key="4">
    <source>
        <dbReference type="SMART" id="SM00306"/>
    </source>
</evidence>
<accession>A0ABD5PI95</accession>
<protein>
    <submittedName>
        <fullName evidence="5">DUF4157 domain-containing protein</fullName>
    </submittedName>
</protein>
<dbReference type="SMART" id="SM00306">
    <property type="entry name" value="HintN"/>
    <property type="match status" value="1"/>
</dbReference>
<dbReference type="CDD" id="cd00081">
    <property type="entry name" value="Hint"/>
    <property type="match status" value="1"/>
</dbReference>
<dbReference type="GO" id="GO:0005576">
    <property type="term" value="C:extracellular region"/>
    <property type="evidence" value="ECO:0007669"/>
    <property type="project" value="UniProtKB-SubCell"/>
</dbReference>
<dbReference type="Pfam" id="PF07591">
    <property type="entry name" value="PT-HINT"/>
    <property type="match status" value="1"/>
</dbReference>
<dbReference type="InterPro" id="IPR025295">
    <property type="entry name" value="eCIS_core_dom"/>
</dbReference>
<evidence type="ECO:0000256" key="3">
    <source>
        <dbReference type="SAM" id="MobiDB-lite"/>
    </source>
</evidence>
<sequence length="725" mass="78885">MHSRSIHKKRTRQKRPNESAERRNQRTHPSHRTRTHPLQRLQQTHGNQVVQRLAQESIQPKLEVGPRNDRYEREAERVARAVTTASSSLSDGTRTTGPHGRVQRMCPRCQKRHAQGKPLDCPECEAELQRAATTATTSAVDTETASLIQESRSGGQPLPDAVRTEFEPRFGRDFGTVRVHTGRRADEAARAVDAQAFTLGRDIVLRSDTYRPEKSDGRRLLAHELTHVVQQDASDTRIQRANGTGEDPAAPAQMPATGPRIDVNMDESSGRISIEVEGTIVAEAQPTAGRDVSLQVDSQWDAGTNSLEVSVVAGPGVDVAMVPGGIEALGERFSSVSVNVTDTVEPIEPEPIREQPFNLESGQVGPIAGELPVPEPVLEPEPKPEPETEAEVPESTPAKAEESDSGGILTTLGDIATDFIPGVSNVKDVYTALTGENPVTGEKVGVLGRIASGIFAIPGVGNVAKYVGKGGKLVVKGIVGAGRKIAKSRLGRWVGKKASRGWDWLKKKVGLGPPPRRGCFVAGTLVETPDGKRAIETLRPGDVIRTYDPISNQRSDREVVRRFIHTAPSLVTIQIGTMTISCSPEHPFWVPGTGWQEAGALRSGDQLLTGEGETTRIESLQRVRDSATVYNIEVAEPHTYLVSDRGVLVHNKSMEVPKPVGSLKKPKANWLKKQGVDPHTVKEALPGPASRYDIYIDRTRNLFAKRKGAPDDEAEWLGHLDDFKS</sequence>
<reference evidence="5 6" key="1">
    <citation type="journal article" date="2019" name="Int. J. Syst. Evol. Microbiol.">
        <title>The Global Catalogue of Microorganisms (GCM) 10K type strain sequencing project: providing services to taxonomists for standard genome sequencing and annotation.</title>
        <authorList>
            <consortium name="The Broad Institute Genomics Platform"/>
            <consortium name="The Broad Institute Genome Sequencing Center for Infectious Disease"/>
            <person name="Wu L."/>
            <person name="Ma J."/>
        </authorList>
    </citation>
    <scope>NUCLEOTIDE SEQUENCE [LARGE SCALE GENOMIC DNA]</scope>
    <source>
        <strain evidence="5 6">CGMCC 1.12553</strain>
    </source>
</reference>
<evidence type="ECO:0000256" key="2">
    <source>
        <dbReference type="ARBA" id="ARBA00022525"/>
    </source>
</evidence>
<feature type="compositionally biased region" description="Basic residues" evidence="3">
    <location>
        <begin position="25"/>
        <end position="37"/>
    </location>
</feature>
<feature type="compositionally biased region" description="Basic and acidic residues" evidence="3">
    <location>
        <begin position="15"/>
        <end position="24"/>
    </location>
</feature>
<dbReference type="Pfam" id="PF13699">
    <property type="entry name" value="eCIS_core"/>
    <property type="match status" value="1"/>
</dbReference>
<feature type="region of interest" description="Disordered" evidence="3">
    <location>
        <begin position="231"/>
        <end position="261"/>
    </location>
</feature>
<dbReference type="Gene3D" id="2.170.16.10">
    <property type="entry name" value="Hedgehog/Intein (Hint) domain"/>
    <property type="match status" value="1"/>
</dbReference>
<feature type="compositionally biased region" description="Polar residues" evidence="3">
    <location>
        <begin position="86"/>
        <end position="96"/>
    </location>
</feature>
<comment type="subcellular location">
    <subcellularLocation>
        <location evidence="1">Secreted</location>
    </subcellularLocation>
</comment>
<dbReference type="Pfam" id="PF14449">
    <property type="entry name" value="PT-TG"/>
    <property type="match status" value="1"/>
</dbReference>
<feature type="compositionally biased region" description="Basic residues" evidence="3">
    <location>
        <begin position="1"/>
        <end position="14"/>
    </location>
</feature>
<dbReference type="RefSeq" id="WP_308203520.1">
    <property type="nucleotide sequence ID" value="NZ_JAODIW010000005.1"/>
</dbReference>
<feature type="region of interest" description="Disordered" evidence="3">
    <location>
        <begin position="81"/>
        <end position="102"/>
    </location>
</feature>
<organism evidence="5 6">
    <name type="scientific">Halobium salinum</name>
    <dbReference type="NCBI Taxonomy" id="1364940"/>
    <lineage>
        <taxon>Archaea</taxon>
        <taxon>Methanobacteriati</taxon>
        <taxon>Methanobacteriota</taxon>
        <taxon>Stenosarchaea group</taxon>
        <taxon>Halobacteria</taxon>
        <taxon>Halobacteriales</taxon>
        <taxon>Haloferacaceae</taxon>
        <taxon>Halobium</taxon>
    </lineage>
</organism>
<name>A0ABD5PI95_9EURY</name>
<dbReference type="AlphaFoldDB" id="A0ABD5PI95"/>
<feature type="domain" description="Hint" evidence="4">
    <location>
        <begin position="517"/>
        <end position="611"/>
    </location>
</feature>
<keyword evidence="6" id="KW-1185">Reference proteome</keyword>
<keyword evidence="2" id="KW-0964">Secreted</keyword>
<proteinExistence type="predicted"/>
<evidence type="ECO:0000256" key="1">
    <source>
        <dbReference type="ARBA" id="ARBA00004613"/>
    </source>
</evidence>
<dbReference type="InterPro" id="IPR027797">
    <property type="entry name" value="PT-TG_dom"/>
</dbReference>
<gene>
    <name evidence="5" type="ORF">ACFO0N_21890</name>
</gene>
<evidence type="ECO:0000313" key="6">
    <source>
        <dbReference type="Proteomes" id="UP001595921"/>
    </source>
</evidence>
<dbReference type="EMBL" id="JBHSDS010000017">
    <property type="protein sequence ID" value="MFC4360605.1"/>
    <property type="molecule type" value="Genomic_DNA"/>
</dbReference>
<dbReference type="InterPro" id="IPR003587">
    <property type="entry name" value="Hint_dom_N"/>
</dbReference>
<dbReference type="PROSITE" id="PS50818">
    <property type="entry name" value="INTEIN_C_TER"/>
    <property type="match status" value="1"/>
</dbReference>
<dbReference type="InterPro" id="IPR030934">
    <property type="entry name" value="Intein_C"/>
</dbReference>
<comment type="caution">
    <text evidence="5">The sequence shown here is derived from an EMBL/GenBank/DDBJ whole genome shotgun (WGS) entry which is preliminary data.</text>
</comment>
<feature type="region of interest" description="Disordered" evidence="3">
    <location>
        <begin position="1"/>
        <end position="48"/>
    </location>
</feature>
<feature type="region of interest" description="Disordered" evidence="3">
    <location>
        <begin position="371"/>
        <end position="407"/>
    </location>
</feature>